<evidence type="ECO:0000259" key="14">
    <source>
        <dbReference type="PROSITE" id="PS50969"/>
    </source>
</evidence>
<evidence type="ECO:0000256" key="6">
    <source>
        <dbReference type="ARBA" id="ARBA00022927"/>
    </source>
</evidence>
<dbReference type="AlphaFoldDB" id="A0A8B9QWM5"/>
<evidence type="ECO:0000256" key="13">
    <source>
        <dbReference type="SAM" id="MobiDB-lite"/>
    </source>
</evidence>
<keyword evidence="8 12" id="KW-1133">Transmembrane helix</keyword>
<feature type="domain" description="FCP1 homology" evidence="14">
    <location>
        <begin position="191"/>
        <end position="334"/>
    </location>
</feature>
<dbReference type="InterPro" id="IPR004274">
    <property type="entry name" value="FCP1_dom"/>
</dbReference>
<keyword evidence="7 12" id="KW-0809">Transit peptide</keyword>
<feature type="compositionally biased region" description="Pro residues" evidence="13">
    <location>
        <begin position="55"/>
        <end position="69"/>
    </location>
</feature>
<evidence type="ECO:0000256" key="7">
    <source>
        <dbReference type="ARBA" id="ARBA00022946"/>
    </source>
</evidence>
<sequence length="402" mass="44058">MAAAGRAAVACGARAALGARRGRAGAFRAASGTGSGTGTAELLQERLRRHQAAAAPPPGPPPPGAPPRPGSQQQQQEEEEEERRRQRLAGARRLALRLGGLLGAGTGLAIVYVFGETPPPGPPPPKKKNNKKNTKKNGTGTPPPSRPLLSPSPQAATPWTSTGPRSLTSSMEMIIEPTSPKLLPDPLREPYYQPPYTLVIELTDVLLHPEWSLVTGWRFKKRPGIESLLQQLAPLYEIVVFTSETGMTAFPLIDSIDPHGFVSYRLFRDATRYMDGHHVKDISCLNRDPAKVVVVDCRREAFCLQPYNGLALRRWDGSSDDRSLYDLAAFLKTIALSGVEDVRAVLENYALEDDPLAAFKRRRSQLEEEEQQRLAELAQGKKPPGLFLGTLARRLWPHSKQQ</sequence>
<evidence type="ECO:0000256" key="3">
    <source>
        <dbReference type="ARBA" id="ARBA00022448"/>
    </source>
</evidence>
<dbReference type="FunFam" id="3.40.50.1000:FF:000019">
    <property type="entry name" value="Mitochondrial import inner membrane translocase subunit TIM50"/>
    <property type="match status" value="1"/>
</dbReference>
<dbReference type="GO" id="GO:0005744">
    <property type="term" value="C:TIM23 mitochondrial import inner membrane translocase complex"/>
    <property type="evidence" value="ECO:0007669"/>
    <property type="project" value="UniProtKB-UniRule"/>
</dbReference>
<comment type="function">
    <text evidence="12">Essential component of the TIM23 complex, a complex that mediates the translocation of transit peptide-containing proteins across the mitochondrial inner membrane.</text>
</comment>
<dbReference type="SUPFAM" id="SSF56784">
    <property type="entry name" value="HAD-like"/>
    <property type="match status" value="1"/>
</dbReference>
<feature type="transmembrane region" description="Helical" evidence="12">
    <location>
        <begin position="94"/>
        <end position="115"/>
    </location>
</feature>
<dbReference type="Proteomes" id="UP000694400">
    <property type="component" value="Chromosome 34"/>
</dbReference>
<keyword evidence="11 12" id="KW-0472">Membrane</keyword>
<dbReference type="Pfam" id="PF03031">
    <property type="entry name" value="NIF"/>
    <property type="match status" value="1"/>
</dbReference>
<name>A0A8B9QWM5_ANAPL</name>
<evidence type="ECO:0000256" key="9">
    <source>
        <dbReference type="ARBA" id="ARBA00023010"/>
    </source>
</evidence>
<keyword evidence="9 12" id="KW-0811">Translocation</keyword>
<dbReference type="InterPro" id="IPR023214">
    <property type="entry name" value="HAD_sf"/>
</dbReference>
<dbReference type="Ensembl" id="ENSAPLT00020004821.1">
    <property type="protein sequence ID" value="ENSAPLP00020004475.1"/>
    <property type="gene ID" value="ENSAPLG00020003313.1"/>
</dbReference>
<keyword evidence="3 12" id="KW-0813">Transport</keyword>
<dbReference type="Gene3D" id="3.40.50.1000">
    <property type="entry name" value="HAD superfamily/HAD-like"/>
    <property type="match status" value="1"/>
</dbReference>
<reference evidence="15" key="3">
    <citation type="submission" date="2025-09" db="UniProtKB">
        <authorList>
            <consortium name="Ensembl"/>
        </authorList>
    </citation>
    <scope>IDENTIFICATION</scope>
</reference>
<feature type="compositionally biased region" description="Basic residues" evidence="13">
    <location>
        <begin position="125"/>
        <end position="135"/>
    </location>
</feature>
<accession>A0A8B9QWM5</accession>
<protein>
    <recommendedName>
        <fullName evidence="12">Mitochondrial import inner membrane translocase subunit TIM50</fullName>
    </recommendedName>
</protein>
<comment type="subunit">
    <text evidence="12">Component of the TIM23 complex.</text>
</comment>
<evidence type="ECO:0000313" key="16">
    <source>
        <dbReference type="Proteomes" id="UP000694400"/>
    </source>
</evidence>
<evidence type="ECO:0000256" key="11">
    <source>
        <dbReference type="ARBA" id="ARBA00023136"/>
    </source>
</evidence>
<evidence type="ECO:0000313" key="15">
    <source>
        <dbReference type="Ensembl" id="ENSAPLP00020004475.1"/>
    </source>
</evidence>
<keyword evidence="5" id="KW-0999">Mitochondrion inner membrane</keyword>
<proteinExistence type="inferred from homology"/>
<evidence type="ECO:0000256" key="2">
    <source>
        <dbReference type="ARBA" id="ARBA00006344"/>
    </source>
</evidence>
<keyword evidence="6 12" id="KW-0653">Protein transport</keyword>
<reference evidence="15" key="1">
    <citation type="submission" date="2019-08" db="EMBL/GenBank/DDBJ databases">
        <title>Three high-quality genomes provides insights into domestication of ducks.</title>
        <authorList>
            <person name="Hou Z.C."/>
            <person name="Zhu F."/>
            <person name="Yin Z.T."/>
            <person name="Zhang F."/>
        </authorList>
    </citation>
    <scope>NUCLEOTIDE SEQUENCE [LARGE SCALE GENOMIC DNA]</scope>
</reference>
<dbReference type="GO" id="GO:0015031">
    <property type="term" value="P:protein transport"/>
    <property type="evidence" value="ECO:0007669"/>
    <property type="project" value="UniProtKB-KW"/>
</dbReference>
<evidence type="ECO:0000256" key="8">
    <source>
        <dbReference type="ARBA" id="ARBA00022989"/>
    </source>
</evidence>
<evidence type="ECO:0000256" key="5">
    <source>
        <dbReference type="ARBA" id="ARBA00022792"/>
    </source>
</evidence>
<reference evidence="15" key="2">
    <citation type="submission" date="2025-08" db="UniProtKB">
        <authorList>
            <consortium name="Ensembl"/>
        </authorList>
    </citation>
    <scope>IDENTIFICATION</scope>
</reference>
<keyword evidence="10 12" id="KW-0496">Mitochondrion</keyword>
<comment type="similarity">
    <text evidence="2 12">Belongs to the TIM50 family.</text>
</comment>
<feature type="compositionally biased region" description="Low complexity" evidence="13">
    <location>
        <begin position="19"/>
        <end position="32"/>
    </location>
</feature>
<dbReference type="SMART" id="SM00577">
    <property type="entry name" value="CPDc"/>
    <property type="match status" value="1"/>
</dbReference>
<feature type="region of interest" description="Disordered" evidence="13">
    <location>
        <begin position="117"/>
        <end position="167"/>
    </location>
</feature>
<evidence type="ECO:0000256" key="10">
    <source>
        <dbReference type="ARBA" id="ARBA00023128"/>
    </source>
</evidence>
<feature type="compositionally biased region" description="Polar residues" evidence="13">
    <location>
        <begin position="154"/>
        <end position="167"/>
    </location>
</feature>
<keyword evidence="4 12" id="KW-0812">Transmembrane</keyword>
<dbReference type="CDD" id="cd07521">
    <property type="entry name" value="HAD_FCP1-like"/>
    <property type="match status" value="1"/>
</dbReference>
<evidence type="ECO:0000256" key="4">
    <source>
        <dbReference type="ARBA" id="ARBA00022692"/>
    </source>
</evidence>
<comment type="subcellular location">
    <subcellularLocation>
        <location evidence="1 12">Mitochondrion inner membrane</location>
        <topology evidence="1 12">Single-pass membrane protein</topology>
    </subcellularLocation>
</comment>
<feature type="region of interest" description="Disordered" evidence="13">
    <location>
        <begin position="19"/>
        <end position="87"/>
    </location>
</feature>
<evidence type="ECO:0000256" key="12">
    <source>
        <dbReference type="RuleBase" id="RU365079"/>
    </source>
</evidence>
<dbReference type="PROSITE" id="PS50969">
    <property type="entry name" value="FCP1"/>
    <property type="match status" value="1"/>
</dbReference>
<dbReference type="InterPro" id="IPR050365">
    <property type="entry name" value="TIM50"/>
</dbReference>
<organism evidence="15 16">
    <name type="scientific">Anas platyrhynchos</name>
    <name type="common">Mallard</name>
    <name type="synonym">Anas boschas</name>
    <dbReference type="NCBI Taxonomy" id="8839"/>
    <lineage>
        <taxon>Eukaryota</taxon>
        <taxon>Metazoa</taxon>
        <taxon>Chordata</taxon>
        <taxon>Craniata</taxon>
        <taxon>Vertebrata</taxon>
        <taxon>Euteleostomi</taxon>
        <taxon>Archelosauria</taxon>
        <taxon>Archosauria</taxon>
        <taxon>Dinosauria</taxon>
        <taxon>Saurischia</taxon>
        <taxon>Theropoda</taxon>
        <taxon>Coelurosauria</taxon>
        <taxon>Aves</taxon>
        <taxon>Neognathae</taxon>
        <taxon>Galloanserae</taxon>
        <taxon>Anseriformes</taxon>
        <taxon>Anatidae</taxon>
        <taxon>Anatinae</taxon>
        <taxon>Anas</taxon>
    </lineage>
</organism>
<dbReference type="PANTHER" id="PTHR12210">
    <property type="entry name" value="DULLARD PROTEIN PHOSPHATASE"/>
    <property type="match status" value="1"/>
</dbReference>
<dbReference type="InterPro" id="IPR036412">
    <property type="entry name" value="HAD-like_sf"/>
</dbReference>
<evidence type="ECO:0000256" key="1">
    <source>
        <dbReference type="ARBA" id="ARBA00004434"/>
    </source>
</evidence>